<dbReference type="EMBL" id="ML978123">
    <property type="protein sequence ID" value="KAF2101517.1"/>
    <property type="molecule type" value="Genomic_DNA"/>
</dbReference>
<reference evidence="3" key="1">
    <citation type="journal article" date="2020" name="Stud. Mycol.">
        <title>101 Dothideomycetes genomes: a test case for predicting lifestyles and emergence of pathogens.</title>
        <authorList>
            <person name="Haridas S."/>
            <person name="Albert R."/>
            <person name="Binder M."/>
            <person name="Bloem J."/>
            <person name="Labutti K."/>
            <person name="Salamov A."/>
            <person name="Andreopoulos B."/>
            <person name="Baker S."/>
            <person name="Barry K."/>
            <person name="Bills G."/>
            <person name="Bluhm B."/>
            <person name="Cannon C."/>
            <person name="Castanera R."/>
            <person name="Culley D."/>
            <person name="Daum C."/>
            <person name="Ezra D."/>
            <person name="Gonzalez J."/>
            <person name="Henrissat B."/>
            <person name="Kuo A."/>
            <person name="Liang C."/>
            <person name="Lipzen A."/>
            <person name="Lutzoni F."/>
            <person name="Magnuson J."/>
            <person name="Mondo S."/>
            <person name="Nolan M."/>
            <person name="Ohm R."/>
            <person name="Pangilinan J."/>
            <person name="Park H.-J."/>
            <person name="Ramirez L."/>
            <person name="Alfaro M."/>
            <person name="Sun H."/>
            <person name="Tritt A."/>
            <person name="Yoshinaga Y."/>
            <person name="Zwiers L.-H."/>
            <person name="Turgeon B."/>
            <person name="Goodwin S."/>
            <person name="Spatafora J."/>
            <person name="Crous P."/>
            <person name="Grigoriev I."/>
        </authorList>
    </citation>
    <scope>NUCLEOTIDE SEQUENCE</scope>
    <source>
        <strain evidence="3">CBS 133067</strain>
    </source>
</reference>
<name>A0A9P4MBL2_9PEZI</name>
<gene>
    <name evidence="3" type="ORF">NA57DRAFT_35865</name>
</gene>
<dbReference type="InterPro" id="IPR056884">
    <property type="entry name" value="NPHP3-like_N"/>
</dbReference>
<dbReference type="PANTHER" id="PTHR10039">
    <property type="entry name" value="AMELOGENIN"/>
    <property type="match status" value="1"/>
</dbReference>
<dbReference type="AlphaFoldDB" id="A0A9P4MBL2"/>
<evidence type="ECO:0000313" key="3">
    <source>
        <dbReference type="EMBL" id="KAF2101517.1"/>
    </source>
</evidence>
<feature type="domain" description="Nephrocystin 3-like N-terminal" evidence="2">
    <location>
        <begin position="199"/>
        <end position="371"/>
    </location>
</feature>
<dbReference type="PANTHER" id="PTHR10039:SF15">
    <property type="entry name" value="NACHT DOMAIN-CONTAINING PROTEIN"/>
    <property type="match status" value="1"/>
</dbReference>
<dbReference type="Gene3D" id="3.40.50.300">
    <property type="entry name" value="P-loop containing nucleotide triphosphate hydrolases"/>
    <property type="match status" value="1"/>
</dbReference>
<dbReference type="OrthoDB" id="195446at2759"/>
<protein>
    <recommendedName>
        <fullName evidence="2">Nephrocystin 3-like N-terminal domain-containing protein</fullName>
    </recommendedName>
</protein>
<dbReference type="InterPro" id="IPR027417">
    <property type="entry name" value="P-loop_NTPase"/>
</dbReference>
<accession>A0A9P4MBL2</accession>
<keyword evidence="1" id="KW-0677">Repeat</keyword>
<sequence>MDPLSLSASIITVVDLTTEVITYLNHVKDAPKERRKLRSEALDLCNLLYSLDDYLASCGSNDPWSVELAKIAHNDGPLSQYKEVLGQMAAKVQGNVGLKKAADALRWKFSKEEVINMLSFIERLKTLVVIVLEIDQRYVVLEIQNSANEVKDDTGRIQSAIGLLQSGVDHERYKAIVNWISPIDFIAQQSDIIPRKQDGTGEWFLESPEFKSWRDTTPPLPPHKQTLFCPRIPGAGKTMMAATAIQHLQSQTRGDSDVGMIFVFCNYKEQTGQYADDLLAALVKQLLQTRPEIIKHVSHLYDEHSEKSTRPSLTEILSVFRSLLKNYSVVYAIIDALDECPNEQARSRDTLLNSLRDLQQGSDVRILVTSRFIPEVLAEFETTPTIEIRATDEDVRQLVSAQMHDLPKCVRKDISLQNAIRDKIAEAVDGM</sequence>
<organism evidence="3 4">
    <name type="scientific">Rhizodiscina lignyota</name>
    <dbReference type="NCBI Taxonomy" id="1504668"/>
    <lineage>
        <taxon>Eukaryota</taxon>
        <taxon>Fungi</taxon>
        <taxon>Dikarya</taxon>
        <taxon>Ascomycota</taxon>
        <taxon>Pezizomycotina</taxon>
        <taxon>Dothideomycetes</taxon>
        <taxon>Pleosporomycetidae</taxon>
        <taxon>Aulographales</taxon>
        <taxon>Rhizodiscinaceae</taxon>
        <taxon>Rhizodiscina</taxon>
    </lineage>
</organism>
<evidence type="ECO:0000256" key="1">
    <source>
        <dbReference type="ARBA" id="ARBA00022737"/>
    </source>
</evidence>
<dbReference type="SUPFAM" id="SSF52540">
    <property type="entry name" value="P-loop containing nucleoside triphosphate hydrolases"/>
    <property type="match status" value="1"/>
</dbReference>
<proteinExistence type="predicted"/>
<dbReference type="Pfam" id="PF24883">
    <property type="entry name" value="NPHP3_N"/>
    <property type="match status" value="1"/>
</dbReference>
<dbReference type="Proteomes" id="UP000799772">
    <property type="component" value="Unassembled WGS sequence"/>
</dbReference>
<keyword evidence="4" id="KW-1185">Reference proteome</keyword>
<evidence type="ECO:0000259" key="2">
    <source>
        <dbReference type="Pfam" id="PF24883"/>
    </source>
</evidence>
<comment type="caution">
    <text evidence="3">The sequence shown here is derived from an EMBL/GenBank/DDBJ whole genome shotgun (WGS) entry which is preliminary data.</text>
</comment>
<evidence type="ECO:0000313" key="4">
    <source>
        <dbReference type="Proteomes" id="UP000799772"/>
    </source>
</evidence>